<comment type="subcellular location">
    <subcellularLocation>
        <location evidence="1">Membrane</location>
        <topology evidence="1">Multi-pass membrane protein</topology>
    </subcellularLocation>
</comment>
<keyword evidence="2 5" id="KW-0812">Transmembrane</keyword>
<dbReference type="PANTHER" id="PTHR30238:SF0">
    <property type="entry name" value="THYLAKOID MEMBRANE PROTEIN TERC, CHLOROPLASTIC"/>
    <property type="match status" value="1"/>
</dbReference>
<protein>
    <submittedName>
        <fullName evidence="6">Uncharacterized protein</fullName>
    </submittedName>
</protein>
<dbReference type="Pfam" id="PF03741">
    <property type="entry name" value="TerC"/>
    <property type="match status" value="1"/>
</dbReference>
<name>A0A7S3L2I4_9STRA</name>
<feature type="transmembrane region" description="Helical" evidence="5">
    <location>
        <begin position="233"/>
        <end position="251"/>
    </location>
</feature>
<feature type="transmembrane region" description="Helical" evidence="5">
    <location>
        <begin position="332"/>
        <end position="349"/>
    </location>
</feature>
<organism evidence="6">
    <name type="scientific">Amphora coffeiformis</name>
    <dbReference type="NCBI Taxonomy" id="265554"/>
    <lineage>
        <taxon>Eukaryota</taxon>
        <taxon>Sar</taxon>
        <taxon>Stramenopiles</taxon>
        <taxon>Ochrophyta</taxon>
        <taxon>Bacillariophyta</taxon>
        <taxon>Bacillariophyceae</taxon>
        <taxon>Bacillariophycidae</taxon>
        <taxon>Thalassiophysales</taxon>
        <taxon>Catenulaceae</taxon>
        <taxon>Amphora</taxon>
    </lineage>
</organism>
<dbReference type="NCBIfam" id="TIGR03718">
    <property type="entry name" value="R_switched_Alx"/>
    <property type="match status" value="1"/>
</dbReference>
<dbReference type="InterPro" id="IPR005496">
    <property type="entry name" value="Integral_membrane_TerC"/>
</dbReference>
<dbReference type="GO" id="GO:0016020">
    <property type="term" value="C:membrane"/>
    <property type="evidence" value="ECO:0007669"/>
    <property type="project" value="UniProtKB-SubCell"/>
</dbReference>
<gene>
    <name evidence="6" type="ORF">ACOF00016_LOCUS6978</name>
</gene>
<dbReference type="InterPro" id="IPR022369">
    <property type="entry name" value="Integral_membrane_TerC_rswitch"/>
</dbReference>
<keyword evidence="4 5" id="KW-0472">Membrane</keyword>
<evidence type="ECO:0000256" key="4">
    <source>
        <dbReference type="ARBA" id="ARBA00023136"/>
    </source>
</evidence>
<keyword evidence="3 5" id="KW-1133">Transmembrane helix</keyword>
<feature type="transmembrane region" description="Helical" evidence="5">
    <location>
        <begin position="391"/>
        <end position="408"/>
    </location>
</feature>
<evidence type="ECO:0000313" key="6">
    <source>
        <dbReference type="EMBL" id="CAE0409297.1"/>
    </source>
</evidence>
<dbReference type="AlphaFoldDB" id="A0A7S3L2I4"/>
<evidence type="ECO:0000256" key="3">
    <source>
        <dbReference type="ARBA" id="ARBA00022989"/>
    </source>
</evidence>
<evidence type="ECO:0000256" key="5">
    <source>
        <dbReference type="SAM" id="Phobius"/>
    </source>
</evidence>
<evidence type="ECO:0000256" key="1">
    <source>
        <dbReference type="ARBA" id="ARBA00004141"/>
    </source>
</evidence>
<feature type="transmembrane region" description="Helical" evidence="5">
    <location>
        <begin position="144"/>
        <end position="162"/>
    </location>
</feature>
<accession>A0A7S3L2I4</accession>
<feature type="transmembrane region" description="Helical" evidence="5">
    <location>
        <begin position="205"/>
        <end position="226"/>
    </location>
</feature>
<evidence type="ECO:0000256" key="2">
    <source>
        <dbReference type="ARBA" id="ARBA00022692"/>
    </source>
</evidence>
<reference evidence="6" key="1">
    <citation type="submission" date="2021-01" db="EMBL/GenBank/DDBJ databases">
        <authorList>
            <person name="Corre E."/>
            <person name="Pelletier E."/>
            <person name="Niang G."/>
            <person name="Scheremetjew M."/>
            <person name="Finn R."/>
            <person name="Kale V."/>
            <person name="Holt S."/>
            <person name="Cochrane G."/>
            <person name="Meng A."/>
            <person name="Brown T."/>
            <person name="Cohen L."/>
        </authorList>
    </citation>
    <scope>NUCLEOTIDE SEQUENCE</scope>
    <source>
        <strain evidence="6">CCMP127</strain>
    </source>
</reference>
<feature type="transmembrane region" description="Helical" evidence="5">
    <location>
        <begin position="361"/>
        <end position="379"/>
    </location>
</feature>
<dbReference type="PANTHER" id="PTHR30238">
    <property type="entry name" value="MEMBRANE BOUND PREDICTED REDOX MODULATOR"/>
    <property type="match status" value="1"/>
</dbReference>
<dbReference type="EMBL" id="HBIM01008222">
    <property type="protein sequence ID" value="CAE0409297.1"/>
    <property type="molecule type" value="Transcribed_RNA"/>
</dbReference>
<sequence length="432" mass="46932">MTSQSTIPRRRRGGGGLRQARQCLCTSTTRNAILFVAASSTVFLFSSSSSSSSSSQSLHLPLWLTGTQAFVPLTVSSFPATRTARTTTATTVTLRHESQRQHAALLPRLRGLPLPGNVDVDDVDTDKQQQQQDSETYETAIRNTILSIAVSIAFGAGLWWTVGPQVGQEFFAGYIVEKSLSVDNLFVFLMLFEYFQVPLPYQGRVLSWGICGSIIMRALMISLGAAALHKFRAILLLFAAILIYSAAQVLVDEEQAEETGGKEDLSDNFIVQVAQSVIPSTNTYDGDRFFTLQDGIRKATPLFGCMLAVELSDVVFAVDSIPAVFGVTENPLVVFTSNMFAILGLRSLYPVLSKAATDLKYLEPAVAIILAFIGAKMVAEYFGYTIPTEGALGFIVTMLSVGIGASVWEKQQSEQHDMFLPDVTSNDDGNGE</sequence>
<proteinExistence type="predicted"/>